<dbReference type="RefSeq" id="WP_231936107.1">
    <property type="nucleotide sequence ID" value="NZ_SJPS01000001.1"/>
</dbReference>
<evidence type="ECO:0000313" key="1">
    <source>
        <dbReference type="EMBL" id="TWU29308.1"/>
    </source>
</evidence>
<dbReference type="AlphaFoldDB" id="A0A5C6CY33"/>
<gene>
    <name evidence="1" type="ORF">Pla144_00840</name>
</gene>
<organism evidence="1 2">
    <name type="scientific">Bythopirellula polymerisocia</name>
    <dbReference type="NCBI Taxonomy" id="2528003"/>
    <lineage>
        <taxon>Bacteria</taxon>
        <taxon>Pseudomonadati</taxon>
        <taxon>Planctomycetota</taxon>
        <taxon>Planctomycetia</taxon>
        <taxon>Pirellulales</taxon>
        <taxon>Lacipirellulaceae</taxon>
        <taxon>Bythopirellula</taxon>
    </lineage>
</organism>
<dbReference type="NCBIfam" id="TIGR04138">
    <property type="entry name" value="Plancto_Ver_chp"/>
    <property type="match status" value="1"/>
</dbReference>
<reference evidence="1 2" key="1">
    <citation type="submission" date="2019-02" db="EMBL/GenBank/DDBJ databases">
        <title>Deep-cultivation of Planctomycetes and their phenomic and genomic characterization uncovers novel biology.</title>
        <authorList>
            <person name="Wiegand S."/>
            <person name="Jogler M."/>
            <person name="Boedeker C."/>
            <person name="Pinto D."/>
            <person name="Vollmers J."/>
            <person name="Rivas-Marin E."/>
            <person name="Kohn T."/>
            <person name="Peeters S.H."/>
            <person name="Heuer A."/>
            <person name="Rast P."/>
            <person name="Oberbeckmann S."/>
            <person name="Bunk B."/>
            <person name="Jeske O."/>
            <person name="Meyerdierks A."/>
            <person name="Storesund J.E."/>
            <person name="Kallscheuer N."/>
            <person name="Luecker S."/>
            <person name="Lage O.M."/>
            <person name="Pohl T."/>
            <person name="Merkel B.J."/>
            <person name="Hornburger P."/>
            <person name="Mueller R.-W."/>
            <person name="Bruemmer F."/>
            <person name="Labrenz M."/>
            <person name="Spormann A.M."/>
            <person name="Op Den Camp H."/>
            <person name="Overmann J."/>
            <person name="Amann R."/>
            <person name="Jetten M.S.M."/>
            <person name="Mascher T."/>
            <person name="Medema M.H."/>
            <person name="Devos D.P."/>
            <person name="Kaster A.-K."/>
            <person name="Ovreas L."/>
            <person name="Rohde M."/>
            <person name="Galperin M.Y."/>
            <person name="Jogler C."/>
        </authorList>
    </citation>
    <scope>NUCLEOTIDE SEQUENCE [LARGE SCALE GENOMIC DNA]</scope>
    <source>
        <strain evidence="1 2">Pla144</strain>
    </source>
</reference>
<proteinExistence type="predicted"/>
<protein>
    <submittedName>
        <fullName evidence="1">Uncharacterized protein</fullName>
    </submittedName>
</protein>
<keyword evidence="2" id="KW-1185">Reference proteome</keyword>
<dbReference type="EMBL" id="SJPS01000001">
    <property type="protein sequence ID" value="TWU29308.1"/>
    <property type="molecule type" value="Genomic_DNA"/>
</dbReference>
<comment type="caution">
    <text evidence="1">The sequence shown here is derived from an EMBL/GenBank/DDBJ whole genome shotgun (WGS) entry which is preliminary data.</text>
</comment>
<accession>A0A5C6CY33</accession>
<sequence>MNMLDPDHPLAELLARDKRYKLEAYIFVFEALRHAQEKLGMGTEHYPEDSAEEEEEPEKHVTGQELCEAMRLYAQEQYGYMAKCVLNSWGIKSTGDFGEIVFNLIKIEQMRKTPHDQREDFDDVFDFDEGFQHSFQFSLPDTGEEHSC</sequence>
<dbReference type="Proteomes" id="UP000318437">
    <property type="component" value="Unassembled WGS sequence"/>
</dbReference>
<name>A0A5C6CY33_9BACT</name>
<dbReference type="InterPro" id="IPR026406">
    <property type="entry name" value="Ver/Plancto_CHP"/>
</dbReference>
<evidence type="ECO:0000313" key="2">
    <source>
        <dbReference type="Proteomes" id="UP000318437"/>
    </source>
</evidence>